<keyword evidence="6 9" id="KW-0406">Ion transport</keyword>
<keyword evidence="3" id="KW-1003">Cell membrane</keyword>
<feature type="transmembrane region" description="Helical" evidence="9">
    <location>
        <begin position="362"/>
        <end position="387"/>
    </location>
</feature>
<reference evidence="10 11" key="1">
    <citation type="journal article" date="2021" name="Elife">
        <title>Chloroplast acquisition without the gene transfer in kleptoplastic sea slugs, Plakobranchus ocellatus.</title>
        <authorList>
            <person name="Maeda T."/>
            <person name="Takahashi S."/>
            <person name="Yoshida T."/>
            <person name="Shimamura S."/>
            <person name="Takaki Y."/>
            <person name="Nagai Y."/>
            <person name="Toyoda A."/>
            <person name="Suzuki Y."/>
            <person name="Arimoto A."/>
            <person name="Ishii H."/>
            <person name="Satoh N."/>
            <person name="Nishiyama T."/>
            <person name="Hasebe M."/>
            <person name="Maruyama T."/>
            <person name="Minagawa J."/>
            <person name="Obokata J."/>
            <person name="Shigenobu S."/>
        </authorList>
    </citation>
    <scope>NUCLEOTIDE SEQUENCE [LARGE SCALE GENOMIC DNA]</scope>
</reference>
<proteinExistence type="inferred from homology"/>
<dbReference type="PANTHER" id="PTHR11893">
    <property type="entry name" value="INNEXIN"/>
    <property type="match status" value="1"/>
</dbReference>
<dbReference type="PROSITE" id="PS51013">
    <property type="entry name" value="PANNEXIN"/>
    <property type="match status" value="1"/>
</dbReference>
<gene>
    <name evidence="9" type="primary">inx</name>
    <name evidence="10" type="ORF">PoB_000618400</name>
</gene>
<name>A0AAV3Y9P1_9GAST</name>
<dbReference type="PANTHER" id="PTHR11893:SF36">
    <property type="entry name" value="INNEXIN-5"/>
    <property type="match status" value="1"/>
</dbReference>
<dbReference type="GO" id="GO:0005886">
    <property type="term" value="C:plasma membrane"/>
    <property type="evidence" value="ECO:0007669"/>
    <property type="project" value="UniProtKB-SubCell"/>
</dbReference>
<dbReference type="EMBL" id="BLXT01000722">
    <property type="protein sequence ID" value="GFN79678.1"/>
    <property type="molecule type" value="Genomic_DNA"/>
</dbReference>
<dbReference type="AlphaFoldDB" id="A0AAV3Y9P1"/>
<dbReference type="InterPro" id="IPR000990">
    <property type="entry name" value="Innexin"/>
</dbReference>
<dbReference type="GO" id="GO:0005921">
    <property type="term" value="C:gap junction"/>
    <property type="evidence" value="ECO:0007669"/>
    <property type="project" value="UniProtKB-UniRule"/>
</dbReference>
<comment type="function">
    <text evidence="9">Structural component of the gap junctions.</text>
</comment>
<evidence type="ECO:0000256" key="9">
    <source>
        <dbReference type="RuleBase" id="RU010713"/>
    </source>
</evidence>
<sequence>MAVLRRSLAQDSVVYYTFTISVPFFVLLSLVTWLLPLSPELQPQSVEGSSAGHGGRAHLGQSEPVLSYKAKCWCPVEFTHNMVEYTNAVCGAAFNLRIQGIDPATRNLGASLYDVSFSDLIPVSAGDLKNKEFLPQKESSEFLRLKQEKTDKAWHFIHVKTPFVLFLFAICLTIPHLVWILMSGLVGGVNVDKTLLSAISAGRLDYDSRRRLWNELAHAAGESMRACSWMASALYLLLKLLVCAAVLAELFVVHGSLLPQAKSVGDDLKLMPRSDATIVANNANDALKNSSNMQKRTQDTGYAHKLLLCDMKLRMLQNIQTFTLQCVFNPEISTTSLPSSDQNGSPRDAVVTQARVWEFYEALYLIIQTYLVLVAVVNVVSLLEWLLKLVAAPCRRRRLSPDLPADACLLLYMADENAGPEVARAFAQSGAWGRGEGKESIALSE</sequence>
<evidence type="ECO:0000256" key="3">
    <source>
        <dbReference type="ARBA" id="ARBA00022475"/>
    </source>
</evidence>
<evidence type="ECO:0000313" key="10">
    <source>
        <dbReference type="EMBL" id="GFN79678.1"/>
    </source>
</evidence>
<dbReference type="Pfam" id="PF00876">
    <property type="entry name" value="Innexin"/>
    <property type="match status" value="1"/>
</dbReference>
<comment type="caution">
    <text evidence="10">The sequence shown here is derived from an EMBL/GenBank/DDBJ whole genome shotgun (WGS) entry which is preliminary data.</text>
</comment>
<dbReference type="Proteomes" id="UP000735302">
    <property type="component" value="Unassembled WGS sequence"/>
</dbReference>
<evidence type="ECO:0000256" key="5">
    <source>
        <dbReference type="ARBA" id="ARBA00022989"/>
    </source>
</evidence>
<keyword evidence="5 9" id="KW-1133">Transmembrane helix</keyword>
<evidence type="ECO:0000313" key="11">
    <source>
        <dbReference type="Proteomes" id="UP000735302"/>
    </source>
</evidence>
<feature type="transmembrane region" description="Helical" evidence="9">
    <location>
        <begin position="163"/>
        <end position="186"/>
    </location>
</feature>
<keyword evidence="11" id="KW-1185">Reference proteome</keyword>
<keyword evidence="8 9" id="KW-0407">Ion channel</keyword>
<accession>A0AAV3Y9P1</accession>
<evidence type="ECO:0000256" key="1">
    <source>
        <dbReference type="ARBA" id="ARBA00004651"/>
    </source>
</evidence>
<evidence type="ECO:0000256" key="2">
    <source>
        <dbReference type="ARBA" id="ARBA00022448"/>
    </source>
</evidence>
<evidence type="ECO:0000256" key="6">
    <source>
        <dbReference type="ARBA" id="ARBA00023065"/>
    </source>
</evidence>
<comment type="similarity">
    <text evidence="9">Belongs to the pannexin family.</text>
</comment>
<organism evidence="10 11">
    <name type="scientific">Plakobranchus ocellatus</name>
    <dbReference type="NCBI Taxonomy" id="259542"/>
    <lineage>
        <taxon>Eukaryota</taxon>
        <taxon>Metazoa</taxon>
        <taxon>Spiralia</taxon>
        <taxon>Lophotrochozoa</taxon>
        <taxon>Mollusca</taxon>
        <taxon>Gastropoda</taxon>
        <taxon>Heterobranchia</taxon>
        <taxon>Euthyneura</taxon>
        <taxon>Panpulmonata</taxon>
        <taxon>Sacoglossa</taxon>
        <taxon>Placobranchoidea</taxon>
        <taxon>Plakobranchidae</taxon>
        <taxon>Plakobranchus</taxon>
    </lineage>
</organism>
<comment type="subcellular location">
    <subcellularLocation>
        <location evidence="1 9">Cell membrane</location>
        <topology evidence="1 9">Multi-pass membrane protein</topology>
    </subcellularLocation>
</comment>
<keyword evidence="4 9" id="KW-0812">Transmembrane</keyword>
<keyword evidence="7 9" id="KW-0472">Membrane</keyword>
<feature type="transmembrane region" description="Helical" evidence="9">
    <location>
        <begin position="12"/>
        <end position="35"/>
    </location>
</feature>
<evidence type="ECO:0000256" key="8">
    <source>
        <dbReference type="ARBA" id="ARBA00023303"/>
    </source>
</evidence>
<dbReference type="GO" id="GO:0034220">
    <property type="term" value="P:monoatomic ion transmembrane transport"/>
    <property type="evidence" value="ECO:0007669"/>
    <property type="project" value="UniProtKB-KW"/>
</dbReference>
<evidence type="ECO:0000256" key="7">
    <source>
        <dbReference type="ARBA" id="ARBA00023136"/>
    </source>
</evidence>
<feature type="transmembrane region" description="Helical" evidence="9">
    <location>
        <begin position="233"/>
        <end position="253"/>
    </location>
</feature>
<keyword evidence="2 9" id="KW-0813">Transport</keyword>
<evidence type="ECO:0000256" key="4">
    <source>
        <dbReference type="ARBA" id="ARBA00022692"/>
    </source>
</evidence>
<protein>
    <recommendedName>
        <fullName evidence="9">Innexin</fullName>
    </recommendedName>
</protein>